<comment type="caution">
    <text evidence="1">The sequence shown here is derived from an EMBL/GenBank/DDBJ whole genome shotgun (WGS) entry which is preliminary data.</text>
</comment>
<reference evidence="1" key="1">
    <citation type="submission" date="2020-10" db="EMBL/GenBank/DDBJ databases">
        <authorList>
            <person name="Castelo-Branco R."/>
            <person name="Eusebio N."/>
            <person name="Adriana R."/>
            <person name="Vieira A."/>
            <person name="Brugerolle De Fraissinette N."/>
            <person name="Rezende De Castro R."/>
            <person name="Schneider M.P."/>
            <person name="Vasconcelos V."/>
            <person name="Leao P.N."/>
        </authorList>
    </citation>
    <scope>NUCLEOTIDE SEQUENCE</scope>
    <source>
        <strain evidence="1">LEGE 07157</strain>
    </source>
</reference>
<dbReference type="EMBL" id="JADEWZ010000033">
    <property type="protein sequence ID" value="MBE9117905.1"/>
    <property type="molecule type" value="Genomic_DNA"/>
</dbReference>
<evidence type="ECO:0000313" key="2">
    <source>
        <dbReference type="Proteomes" id="UP000654482"/>
    </source>
</evidence>
<dbReference type="AlphaFoldDB" id="A0A8J7DZ57"/>
<dbReference type="Proteomes" id="UP000654482">
    <property type="component" value="Unassembled WGS sequence"/>
</dbReference>
<gene>
    <name evidence="1" type="ORF">IQ249_18570</name>
</gene>
<dbReference type="RefSeq" id="WP_194030993.1">
    <property type="nucleotide sequence ID" value="NZ_JADEWZ010000033.1"/>
</dbReference>
<protein>
    <submittedName>
        <fullName evidence="1">Uncharacterized protein</fullName>
    </submittedName>
</protein>
<organism evidence="1 2">
    <name type="scientific">Lusitaniella coriacea LEGE 07157</name>
    <dbReference type="NCBI Taxonomy" id="945747"/>
    <lineage>
        <taxon>Bacteria</taxon>
        <taxon>Bacillati</taxon>
        <taxon>Cyanobacteriota</taxon>
        <taxon>Cyanophyceae</taxon>
        <taxon>Spirulinales</taxon>
        <taxon>Lusitaniellaceae</taxon>
        <taxon>Lusitaniella</taxon>
    </lineage>
</organism>
<name>A0A8J7DZ57_9CYAN</name>
<evidence type="ECO:0000313" key="1">
    <source>
        <dbReference type="EMBL" id="MBE9117905.1"/>
    </source>
</evidence>
<accession>A0A8J7DZ57</accession>
<proteinExistence type="predicted"/>
<keyword evidence="2" id="KW-1185">Reference proteome</keyword>
<sequence length="47" mass="5421">MKTLGLVGYDEDKGQRVDIHRIAALPTLQLPCWVSFFNPTYKTRVIE</sequence>